<protein>
    <recommendedName>
        <fullName evidence="1">DNA-directed RNA polymerase</fullName>
        <ecNumber evidence="1">2.7.7.6</ecNumber>
    </recommendedName>
</protein>
<dbReference type="Proteomes" id="UP000240461">
    <property type="component" value="Segment"/>
</dbReference>
<keyword evidence="2 7" id="KW-0240">DNA-directed RNA polymerase</keyword>
<accession>A0A0G2Y487</accession>
<evidence type="ECO:0000256" key="3">
    <source>
        <dbReference type="ARBA" id="ARBA00022679"/>
    </source>
</evidence>
<dbReference type="EMBL" id="KM982402">
    <property type="protein sequence ID" value="AKI80618.1"/>
    <property type="molecule type" value="Genomic_DNA"/>
</dbReference>
<keyword evidence="3" id="KW-0808">Transferase</keyword>
<dbReference type="Gene3D" id="6.20.50.80">
    <property type="match status" value="1"/>
</dbReference>
<evidence type="ECO:0000259" key="6">
    <source>
        <dbReference type="Pfam" id="PF04998"/>
    </source>
</evidence>
<feature type="domain" description="RNA polymerase Rpb1" evidence="6">
    <location>
        <begin position="25"/>
        <end position="89"/>
    </location>
</feature>
<dbReference type="EC" id="2.7.7.6" evidence="1"/>
<name>A0A0G2Y487_9VIRU</name>
<proteinExistence type="predicted"/>
<dbReference type="GO" id="GO:0000428">
    <property type="term" value="C:DNA-directed RNA polymerase complex"/>
    <property type="evidence" value="ECO:0007669"/>
    <property type="project" value="UniProtKB-KW"/>
</dbReference>
<dbReference type="GO" id="GO:0003899">
    <property type="term" value="F:DNA-directed RNA polymerase activity"/>
    <property type="evidence" value="ECO:0007669"/>
    <property type="project" value="UniProtKB-EC"/>
</dbReference>
<dbReference type="Pfam" id="PF04998">
    <property type="entry name" value="RNA_pol_Rpb1_5"/>
    <property type="match status" value="1"/>
</dbReference>
<dbReference type="InterPro" id="IPR045867">
    <property type="entry name" value="DNA-dir_RpoC_beta_prime"/>
</dbReference>
<dbReference type="GO" id="GO:0003677">
    <property type="term" value="F:DNA binding"/>
    <property type="evidence" value="ECO:0007669"/>
    <property type="project" value="InterPro"/>
</dbReference>
<evidence type="ECO:0000313" key="8">
    <source>
        <dbReference type="Proteomes" id="UP000240461"/>
    </source>
</evidence>
<dbReference type="PANTHER" id="PTHR19376:SF37">
    <property type="entry name" value="DNA-DIRECTED RNA POLYMERASE II SUBUNIT RPB1"/>
    <property type="match status" value="1"/>
</dbReference>
<evidence type="ECO:0000256" key="4">
    <source>
        <dbReference type="ARBA" id="ARBA00022695"/>
    </source>
</evidence>
<dbReference type="InterPro" id="IPR007081">
    <property type="entry name" value="RNA_pol_Rpb1_5"/>
</dbReference>
<dbReference type="SUPFAM" id="SSF64484">
    <property type="entry name" value="beta and beta-prime subunits of DNA dependent RNA-polymerase"/>
    <property type="match status" value="1"/>
</dbReference>
<dbReference type="PANTHER" id="PTHR19376">
    <property type="entry name" value="DNA-DIRECTED RNA POLYMERASE"/>
    <property type="match status" value="1"/>
</dbReference>
<evidence type="ECO:0000256" key="2">
    <source>
        <dbReference type="ARBA" id="ARBA00022478"/>
    </source>
</evidence>
<keyword evidence="8" id="KW-1185">Reference proteome</keyword>
<dbReference type="KEGG" id="vg:80514416"/>
<keyword evidence="5" id="KW-0804">Transcription</keyword>
<reference evidence="7 8" key="1">
    <citation type="submission" date="2014-10" db="EMBL/GenBank/DDBJ databases">
        <title>Pan-genome analysis of Brazilian lineage A amoebal mimiviruses.</title>
        <authorList>
            <person name="Assis F.L."/>
            <person name="Abrahao J.S."/>
            <person name="Kroon E.G."/>
            <person name="Dornas F.P."/>
            <person name="Andrade K.R."/>
            <person name="Borato P.V.M."/>
            <person name="Pilotto M.R."/>
            <person name="Benamar S."/>
            <person name="LaScola B."/>
            <person name="Colson P."/>
        </authorList>
    </citation>
    <scope>NUCLEOTIDE SEQUENCE [LARGE SCALE GENOMIC DNA]</scope>
    <source>
        <strain evidence="7 8">Kroon</strain>
    </source>
</reference>
<dbReference type="GO" id="GO:0006351">
    <property type="term" value="P:DNA-templated transcription"/>
    <property type="evidence" value="ECO:0007669"/>
    <property type="project" value="InterPro"/>
</dbReference>
<sequence>MSSVDNNVYDDNLDDLEDLEDFRELNVNSFFNHLMTSREGIVSSALKIQDNGYIQRKFVKMLEDIKQEYDGTVRNANGKVISCVYGGNSIYDQQDDQ</sequence>
<evidence type="ECO:0000256" key="5">
    <source>
        <dbReference type="ARBA" id="ARBA00023163"/>
    </source>
</evidence>
<keyword evidence="4" id="KW-0548">Nucleotidyltransferase</keyword>
<organism evidence="7 8">
    <name type="scientific">Acanthamoeba polyphaga mimivirus Kroon</name>
    <dbReference type="NCBI Taxonomy" id="3069720"/>
    <lineage>
        <taxon>Viruses</taxon>
        <taxon>Varidnaviria</taxon>
        <taxon>Bamfordvirae</taxon>
        <taxon>Nucleocytoviricota</taxon>
        <taxon>Megaviricetes</taxon>
        <taxon>Imitervirales</taxon>
        <taxon>Mimiviridae</taxon>
        <taxon>Megamimivirinae</taxon>
        <taxon>Mimivirus</taxon>
        <taxon>Mimivirus lagoaense</taxon>
    </lineage>
</organism>
<evidence type="ECO:0000256" key="1">
    <source>
        <dbReference type="ARBA" id="ARBA00012418"/>
    </source>
</evidence>
<evidence type="ECO:0000313" key="7">
    <source>
        <dbReference type="EMBL" id="AKI80618.1"/>
    </source>
</evidence>
<dbReference type="Gene3D" id="6.10.250.2940">
    <property type="match status" value="1"/>
</dbReference>